<evidence type="ECO:0000313" key="2">
    <source>
        <dbReference type="Proteomes" id="UP000299102"/>
    </source>
</evidence>
<gene>
    <name evidence="1" type="ORF">EVAR_6003_1</name>
</gene>
<reference evidence="1 2" key="1">
    <citation type="journal article" date="2019" name="Commun. Biol.">
        <title>The bagworm genome reveals a unique fibroin gene that provides high tensile strength.</title>
        <authorList>
            <person name="Kono N."/>
            <person name="Nakamura H."/>
            <person name="Ohtoshi R."/>
            <person name="Tomita M."/>
            <person name="Numata K."/>
            <person name="Arakawa K."/>
        </authorList>
    </citation>
    <scope>NUCLEOTIDE SEQUENCE [LARGE SCALE GENOMIC DNA]</scope>
</reference>
<organism evidence="1 2">
    <name type="scientific">Eumeta variegata</name>
    <name type="common">Bagworm moth</name>
    <name type="synonym">Eumeta japonica</name>
    <dbReference type="NCBI Taxonomy" id="151549"/>
    <lineage>
        <taxon>Eukaryota</taxon>
        <taxon>Metazoa</taxon>
        <taxon>Ecdysozoa</taxon>
        <taxon>Arthropoda</taxon>
        <taxon>Hexapoda</taxon>
        <taxon>Insecta</taxon>
        <taxon>Pterygota</taxon>
        <taxon>Neoptera</taxon>
        <taxon>Endopterygota</taxon>
        <taxon>Lepidoptera</taxon>
        <taxon>Glossata</taxon>
        <taxon>Ditrysia</taxon>
        <taxon>Tineoidea</taxon>
        <taxon>Psychidae</taxon>
        <taxon>Oiketicinae</taxon>
        <taxon>Eumeta</taxon>
    </lineage>
</organism>
<protein>
    <submittedName>
        <fullName evidence="1">Uncharacterized protein</fullName>
    </submittedName>
</protein>
<dbReference type="EMBL" id="BGZK01000045">
    <property type="protein sequence ID" value="GBP11175.1"/>
    <property type="molecule type" value="Genomic_DNA"/>
</dbReference>
<dbReference type="AlphaFoldDB" id="A0A4C1TAL5"/>
<proteinExistence type="predicted"/>
<comment type="caution">
    <text evidence="1">The sequence shown here is derived from an EMBL/GenBank/DDBJ whole genome shotgun (WGS) entry which is preliminary data.</text>
</comment>
<accession>A0A4C1TAL5</accession>
<evidence type="ECO:0000313" key="1">
    <source>
        <dbReference type="EMBL" id="GBP11175.1"/>
    </source>
</evidence>
<sequence>MEGMRSYRKRPRSEVGVGIFWYSRSLPGINGVAFVHSSVKALDSTTGKRQSERYRALQRCPRTQGRDDSSLVSSLRSGTLRSDMTAKMPSHKKMVSKVRQIVQWILVAHVAFRHAPGSYFNSEHNLVTSSESKVFLSFLASQSSVRSEVTRNKIFHQIHSYAYSGMYNARNSAAVKLVTIASQWRGHRNAREEGGSGSAEPAHAITGSSERQFRALYCRRKPTVSKLRIIGLFRTERSTASHNKDQKLHSGLVPKAARAHVTHPHKIRRRRKRSRWFCRGSRSAGRVSYFRGRSRRRDAYKYISRGG</sequence>
<keyword evidence="2" id="KW-1185">Reference proteome</keyword>
<dbReference type="Proteomes" id="UP000299102">
    <property type="component" value="Unassembled WGS sequence"/>
</dbReference>
<name>A0A4C1TAL5_EUMVA</name>